<keyword evidence="3" id="KW-1185">Reference proteome</keyword>
<accession>A0A9X2XYM7</accession>
<proteinExistence type="predicted"/>
<gene>
    <name evidence="2" type="ORF">OCK74_19395</name>
</gene>
<protein>
    <submittedName>
        <fullName evidence="2">Glycosyltransferase</fullName>
        <ecNumber evidence="2">2.4.-.-</ecNumber>
    </submittedName>
</protein>
<reference evidence="2" key="2">
    <citation type="submission" date="2023-04" db="EMBL/GenBank/DDBJ databases">
        <title>Paracnuella aquatica gen. nov., sp. nov., a member of the family Chitinophagaceae isolated from a hot spring.</title>
        <authorList>
            <person name="Wang C."/>
        </authorList>
    </citation>
    <scope>NUCLEOTIDE SEQUENCE</scope>
    <source>
        <strain evidence="2">LB-8</strain>
    </source>
</reference>
<dbReference type="PANTHER" id="PTHR43685">
    <property type="entry name" value="GLYCOSYLTRANSFERASE"/>
    <property type="match status" value="1"/>
</dbReference>
<reference evidence="2" key="1">
    <citation type="submission" date="2022-09" db="EMBL/GenBank/DDBJ databases">
        <authorList>
            <person name="Yuan C."/>
            <person name="Ke Z."/>
        </authorList>
    </citation>
    <scope>NUCLEOTIDE SEQUENCE</scope>
    <source>
        <strain evidence="2">LB-8</strain>
    </source>
</reference>
<dbReference type="Gene3D" id="3.90.550.10">
    <property type="entry name" value="Spore Coat Polysaccharide Biosynthesis Protein SpsA, Chain A"/>
    <property type="match status" value="1"/>
</dbReference>
<evidence type="ECO:0000259" key="1">
    <source>
        <dbReference type="Pfam" id="PF00535"/>
    </source>
</evidence>
<name>A0A9X2XYM7_9BACT</name>
<dbReference type="RefSeq" id="WP_279298735.1">
    <property type="nucleotide sequence ID" value="NZ_JAOTIF010000019.1"/>
</dbReference>
<dbReference type="AlphaFoldDB" id="A0A9X2XYM7"/>
<dbReference type="PANTHER" id="PTHR43685:SF11">
    <property type="entry name" value="GLYCOSYLTRANSFERASE TAGX-RELATED"/>
    <property type="match status" value="1"/>
</dbReference>
<evidence type="ECO:0000313" key="2">
    <source>
        <dbReference type="EMBL" id="MCU7551296.1"/>
    </source>
</evidence>
<feature type="domain" description="Glycosyltransferase 2-like" evidence="1">
    <location>
        <begin position="3"/>
        <end position="149"/>
    </location>
</feature>
<keyword evidence="2" id="KW-0328">Glycosyltransferase</keyword>
<dbReference type="InterPro" id="IPR001173">
    <property type="entry name" value="Glyco_trans_2-like"/>
</dbReference>
<comment type="caution">
    <text evidence="2">The sequence shown here is derived from an EMBL/GenBank/DDBJ whole genome shotgun (WGS) entry which is preliminary data.</text>
</comment>
<dbReference type="GO" id="GO:0016757">
    <property type="term" value="F:glycosyltransferase activity"/>
    <property type="evidence" value="ECO:0007669"/>
    <property type="project" value="UniProtKB-KW"/>
</dbReference>
<dbReference type="InterPro" id="IPR029044">
    <property type="entry name" value="Nucleotide-diphossugar_trans"/>
</dbReference>
<dbReference type="EMBL" id="JAOTIF010000019">
    <property type="protein sequence ID" value="MCU7551296.1"/>
    <property type="molecule type" value="Genomic_DNA"/>
</dbReference>
<evidence type="ECO:0000313" key="3">
    <source>
        <dbReference type="Proteomes" id="UP001155483"/>
    </source>
</evidence>
<dbReference type="SUPFAM" id="SSF53448">
    <property type="entry name" value="Nucleotide-diphospho-sugar transferases"/>
    <property type="match status" value="1"/>
</dbReference>
<dbReference type="Pfam" id="PF00535">
    <property type="entry name" value="Glycos_transf_2"/>
    <property type="match status" value="1"/>
</dbReference>
<dbReference type="EC" id="2.4.-.-" evidence="2"/>
<sequence>MLTVIIPNFNHARYLEQRIQTVLYQTYQDFEIIILDDCSTDESRNVIEKYRNHPKVSNIIFNEQNSGSTFKQWNKGIDLAKGEVIWIAESDDKADPNFIATLIGILDEEPRVGIVYSNSYFIDEENNILNTYNDTYASWSNRWEQDYINKGSDEVVNYMRFSPVILNVSSCIFRKSIYESVGRSGERYKLAGDWFTYVKMLQCADIAYCADPLNYFRCHTQTVRSSSNQFVHFFESLKVICYIYQNFHVPYSEKKAQVYNILAQLRQLDSQFTSQQKSEVMSYLRKNLMRNVDILWWKYNASMQIKKIFHA</sequence>
<organism evidence="2 3">
    <name type="scientific">Paraflavisolibacter caeni</name>
    <dbReference type="NCBI Taxonomy" id="2982496"/>
    <lineage>
        <taxon>Bacteria</taxon>
        <taxon>Pseudomonadati</taxon>
        <taxon>Bacteroidota</taxon>
        <taxon>Chitinophagia</taxon>
        <taxon>Chitinophagales</taxon>
        <taxon>Chitinophagaceae</taxon>
        <taxon>Paraflavisolibacter</taxon>
    </lineage>
</organism>
<keyword evidence="2" id="KW-0808">Transferase</keyword>
<dbReference type="InterPro" id="IPR050834">
    <property type="entry name" value="Glycosyltransf_2"/>
</dbReference>
<dbReference type="Proteomes" id="UP001155483">
    <property type="component" value="Unassembled WGS sequence"/>
</dbReference>